<sequence length="351" mass="39629">MGKILRLLTALFIAICFLKGPSMAQNQNLDHGYYAKIQTDGLAWSLRVNDLYVRENGNFGYETSDGNIGMQLQPGRNTVSLLFSPLTGETAENGDFIFELRDGLLIDISIQRIDYATRESREINCVTLRYDMTRNDFVAEDKTAAGMDRVMVQPSLRTDGKFTISDLPPRSIVFKTGETIGGYRLDFMIEVDDEELPPFHWREEDAVQLEDSPATRKELMQAYQRLHDLIARGDKATILREARPVWERTAFILTSDASSAEEFVGNTELGLDMFNQRHPDGSELQDLRMKTGIESAALQFMDGGRLVRIRPDPIIWALPPGSSKDITSVFPVVFYKSESGEWRIAEINVGL</sequence>
<name>A0A422QUB5_9RHOB</name>
<accession>A0A422QUB5</accession>
<gene>
    <name evidence="2" type="ORF">A7A09_016235</name>
</gene>
<evidence type="ECO:0000313" key="2">
    <source>
        <dbReference type="EMBL" id="RNF33638.1"/>
    </source>
</evidence>
<dbReference type="AlphaFoldDB" id="A0A422QUB5"/>
<feature type="chain" id="PRO_5019350478" evidence="1">
    <location>
        <begin position="25"/>
        <end position="351"/>
    </location>
</feature>
<proteinExistence type="predicted"/>
<dbReference type="Proteomes" id="UP000238137">
    <property type="component" value="Unassembled WGS sequence"/>
</dbReference>
<reference evidence="2" key="1">
    <citation type="submission" date="2018-05" db="EMBL/GenBank/DDBJ databases">
        <title>Reclassification of Methylarcula marina and Methylarcula terricola as Paracoccus methylarcula sp.nov., comb.nov. and Paracoccus terricola comb.nov.</title>
        <authorList>
            <person name="Shmareva M.N."/>
            <person name="Doronina N.V."/>
            <person name="Vasilenko O.V."/>
            <person name="Tarlachkov S.V."/>
            <person name="Trotsenko Y.A."/>
        </authorList>
    </citation>
    <scope>NUCLEOTIDE SEQUENCE [LARGE SCALE GENOMIC DNA]</scope>
    <source>
        <strain evidence="2">VKM B-2159</strain>
    </source>
</reference>
<organism evidence="2 3">
    <name type="scientific">Paracoccus methylarcula</name>
    <dbReference type="NCBI Taxonomy" id="72022"/>
    <lineage>
        <taxon>Bacteria</taxon>
        <taxon>Pseudomonadati</taxon>
        <taxon>Pseudomonadota</taxon>
        <taxon>Alphaproteobacteria</taxon>
        <taxon>Rhodobacterales</taxon>
        <taxon>Paracoccaceae</taxon>
        <taxon>Paracoccus</taxon>
    </lineage>
</organism>
<dbReference type="OrthoDB" id="6138108at2"/>
<evidence type="ECO:0000256" key="1">
    <source>
        <dbReference type="SAM" id="SignalP"/>
    </source>
</evidence>
<evidence type="ECO:0000313" key="3">
    <source>
        <dbReference type="Proteomes" id="UP000238137"/>
    </source>
</evidence>
<keyword evidence="1" id="KW-0732">Signal</keyword>
<protein>
    <submittedName>
        <fullName evidence="2">Uncharacterized protein</fullName>
    </submittedName>
</protein>
<dbReference type="RefSeq" id="WP_148043697.1">
    <property type="nucleotide sequence ID" value="NZ_PXNQ02000010.1"/>
</dbReference>
<feature type="signal peptide" evidence="1">
    <location>
        <begin position="1"/>
        <end position="24"/>
    </location>
</feature>
<dbReference type="EMBL" id="PXNQ02000010">
    <property type="protein sequence ID" value="RNF33638.1"/>
    <property type="molecule type" value="Genomic_DNA"/>
</dbReference>
<keyword evidence="3" id="KW-1185">Reference proteome</keyword>
<comment type="caution">
    <text evidence="2">The sequence shown here is derived from an EMBL/GenBank/DDBJ whole genome shotgun (WGS) entry which is preliminary data.</text>
</comment>